<name>A0ABT6MZZ8_9SPHN</name>
<dbReference type="Gene3D" id="3.10.180.10">
    <property type="entry name" value="2,3-Dihydroxybiphenyl 1,2-Dioxygenase, domain 1"/>
    <property type="match status" value="1"/>
</dbReference>
<dbReference type="EMBL" id="JARYGZ010000001">
    <property type="protein sequence ID" value="MDH7638600.1"/>
    <property type="molecule type" value="Genomic_DNA"/>
</dbReference>
<dbReference type="InterPro" id="IPR029068">
    <property type="entry name" value="Glyas_Bleomycin-R_OHBP_Dase"/>
</dbReference>
<dbReference type="Proteomes" id="UP001160625">
    <property type="component" value="Unassembled WGS sequence"/>
</dbReference>
<keyword evidence="2" id="KW-1185">Reference proteome</keyword>
<dbReference type="RefSeq" id="WP_281043891.1">
    <property type="nucleotide sequence ID" value="NZ_JARYGZ010000001.1"/>
</dbReference>
<reference evidence="1" key="1">
    <citation type="submission" date="2023-04" db="EMBL/GenBank/DDBJ databases">
        <title>Sphingomonas sp. MAHUQ-71 isolated from rice field.</title>
        <authorList>
            <person name="Huq M.A."/>
        </authorList>
    </citation>
    <scope>NUCLEOTIDE SEQUENCE</scope>
    <source>
        <strain evidence="1">MAHUQ-71</strain>
    </source>
</reference>
<comment type="caution">
    <text evidence="1">The sequence shown here is derived from an EMBL/GenBank/DDBJ whole genome shotgun (WGS) entry which is preliminary data.</text>
</comment>
<dbReference type="SUPFAM" id="SSF54593">
    <property type="entry name" value="Glyoxalase/Bleomycin resistance protein/Dihydroxybiphenyl dioxygenase"/>
    <property type="match status" value="1"/>
</dbReference>
<evidence type="ECO:0000313" key="1">
    <source>
        <dbReference type="EMBL" id="MDH7638600.1"/>
    </source>
</evidence>
<evidence type="ECO:0000313" key="2">
    <source>
        <dbReference type="Proteomes" id="UP001160625"/>
    </source>
</evidence>
<sequence>MAETASETRTLFQQAYFVNDLGEAATRWSTLFGAGPFFAARHHQTDEFSYRGKPVEADVSYAFGYLGDTMIQFIEQHDEQPSIYRDMYARGQEGFHHIAYLVRDFAGERQRLLAMGWELACELYADGVNAAYFDTRAATGGFTEIHGDPPHILGMFGLWKRAHERRDPDGPALIEYEQWQAPTDDGALYYQSVPMLPLTA</sequence>
<proteinExistence type="predicted"/>
<dbReference type="Pfam" id="PF13669">
    <property type="entry name" value="Glyoxalase_4"/>
    <property type="match status" value="1"/>
</dbReference>
<accession>A0ABT6MZZ8</accession>
<organism evidence="1 2">
    <name type="scientific">Sphingomonas oryzagri</name>
    <dbReference type="NCBI Taxonomy" id="3042314"/>
    <lineage>
        <taxon>Bacteria</taxon>
        <taxon>Pseudomonadati</taxon>
        <taxon>Pseudomonadota</taxon>
        <taxon>Alphaproteobacteria</taxon>
        <taxon>Sphingomonadales</taxon>
        <taxon>Sphingomonadaceae</taxon>
        <taxon>Sphingomonas</taxon>
    </lineage>
</organism>
<gene>
    <name evidence="1" type="ORF">QGN17_07640</name>
</gene>
<protein>
    <submittedName>
        <fullName evidence="1">VOC family protein</fullName>
    </submittedName>
</protein>